<keyword evidence="1" id="KW-1133">Transmembrane helix</keyword>
<keyword evidence="1" id="KW-0812">Transmembrane</keyword>
<name>A0A2S8FZ62_9BACT</name>
<feature type="transmembrane region" description="Helical" evidence="1">
    <location>
        <begin position="34"/>
        <end position="52"/>
    </location>
</feature>
<dbReference type="Proteomes" id="UP000238322">
    <property type="component" value="Unassembled WGS sequence"/>
</dbReference>
<dbReference type="RefSeq" id="WP_105328552.1">
    <property type="nucleotide sequence ID" value="NZ_PUHY01000005.1"/>
</dbReference>
<feature type="transmembrane region" description="Helical" evidence="1">
    <location>
        <begin position="124"/>
        <end position="145"/>
    </location>
</feature>
<sequence>MSNLRKRCFFEANEKESNLVETNTITTEFPKPHLVHQLAAAVSILVSLAFIGTRIPGLVYLEPCFTFTLIIFVPWPIYHVIQQYRGTFRRNAKAATMAIGWPAFCSVITGIALFGILGNMPIGLFFTIASFSLASLLISIINWHWQRRLHAAIADGLIFVGKRGFTVKELLLIVASISIVLASAVPSLKPLRGHLVSAKDAPFFIPAGASDITYNYMSHSIRYECTIDEQAFLDHFAEEEGIEQFSGGRLVQTFIDCSTVPYKLGDRRVFEGWTYSRQEEDRGRYFTYDRPTQRLYYYSHSR</sequence>
<gene>
    <name evidence="2" type="ORF">C5Y83_04965</name>
</gene>
<accession>A0A2S8FZ62</accession>
<dbReference type="OrthoDB" id="285270at2"/>
<keyword evidence="1" id="KW-0472">Membrane</keyword>
<evidence type="ECO:0000313" key="3">
    <source>
        <dbReference type="Proteomes" id="UP000238322"/>
    </source>
</evidence>
<comment type="caution">
    <text evidence="2">The sequence shown here is derived from an EMBL/GenBank/DDBJ whole genome shotgun (WGS) entry which is preliminary data.</text>
</comment>
<feature type="transmembrane region" description="Helical" evidence="1">
    <location>
        <begin position="99"/>
        <end position="118"/>
    </location>
</feature>
<feature type="transmembrane region" description="Helical" evidence="1">
    <location>
        <begin position="58"/>
        <end position="78"/>
    </location>
</feature>
<evidence type="ECO:0000256" key="1">
    <source>
        <dbReference type="SAM" id="Phobius"/>
    </source>
</evidence>
<dbReference type="EMBL" id="PUHY01000005">
    <property type="protein sequence ID" value="PQO37301.1"/>
    <property type="molecule type" value="Genomic_DNA"/>
</dbReference>
<dbReference type="AlphaFoldDB" id="A0A2S8FZ62"/>
<evidence type="ECO:0000313" key="2">
    <source>
        <dbReference type="EMBL" id="PQO37301.1"/>
    </source>
</evidence>
<organism evidence="2 3">
    <name type="scientific">Blastopirellula marina</name>
    <dbReference type="NCBI Taxonomy" id="124"/>
    <lineage>
        <taxon>Bacteria</taxon>
        <taxon>Pseudomonadati</taxon>
        <taxon>Planctomycetota</taxon>
        <taxon>Planctomycetia</taxon>
        <taxon>Pirellulales</taxon>
        <taxon>Pirellulaceae</taxon>
        <taxon>Blastopirellula</taxon>
    </lineage>
</organism>
<proteinExistence type="predicted"/>
<reference evidence="2 3" key="1">
    <citation type="submission" date="2018-02" db="EMBL/GenBank/DDBJ databases">
        <title>Comparative genomes isolates from brazilian mangrove.</title>
        <authorList>
            <person name="Araujo J.E."/>
            <person name="Taketani R.G."/>
            <person name="Silva M.C.P."/>
            <person name="Loureco M.V."/>
            <person name="Andreote F.D."/>
        </authorList>
    </citation>
    <scope>NUCLEOTIDE SEQUENCE [LARGE SCALE GENOMIC DNA]</scope>
    <source>
        <strain evidence="2 3">Hex-1 MGV</strain>
    </source>
</reference>
<protein>
    <submittedName>
        <fullName evidence="2">Uncharacterized protein</fullName>
    </submittedName>
</protein>
<feature type="transmembrane region" description="Helical" evidence="1">
    <location>
        <begin position="165"/>
        <end position="185"/>
    </location>
</feature>